<dbReference type="Pfam" id="PF00171">
    <property type="entry name" value="Aldedh"/>
    <property type="match status" value="1"/>
</dbReference>
<dbReference type="FunFam" id="3.40.309.10:FF:000012">
    <property type="entry name" value="Betaine aldehyde dehydrogenase"/>
    <property type="match status" value="1"/>
</dbReference>
<evidence type="ECO:0000256" key="6">
    <source>
        <dbReference type="RuleBase" id="RU003345"/>
    </source>
</evidence>
<organism evidence="8 9">
    <name type="scientific">Amylocarpus encephaloides</name>
    <dbReference type="NCBI Taxonomy" id="45428"/>
    <lineage>
        <taxon>Eukaryota</taxon>
        <taxon>Fungi</taxon>
        <taxon>Dikarya</taxon>
        <taxon>Ascomycota</taxon>
        <taxon>Pezizomycotina</taxon>
        <taxon>Leotiomycetes</taxon>
        <taxon>Helotiales</taxon>
        <taxon>Helotiales incertae sedis</taxon>
        <taxon>Amylocarpus</taxon>
    </lineage>
</organism>
<name>A0A9P7YA98_9HELO</name>
<dbReference type="InterPro" id="IPR015590">
    <property type="entry name" value="Aldehyde_DH_dom"/>
</dbReference>
<dbReference type="FunFam" id="3.40.605.10:FF:000001">
    <property type="entry name" value="Aldehyde dehydrogenase 1"/>
    <property type="match status" value="1"/>
</dbReference>
<sequence>MLDVFLGVVISQKRHSPCRSPFQRFYISCQPDLSFIASKQQTVRMLNSIIENRLFINNEYVKSSSDDTLTIRNPFNDSVVTSDVQVAGENEVNIAVEAAKKAYSKGPWSKFTGAQRSACMLKLADLVEQNMEELAYLETIAMGKPISDLLKVDIPHMIGCYRYYAGWADKIEGDSFAPDDGVYKIVHYESLGVCAGVASWNATFLYAAWKIAPALAAGNTFIFKASEKSPLAMLAMARFYKEAGFPAGVVQFVSGGGHTGALLSSHKQIAKISFTGSIGAGIKVQEQATKSNLKKVVLELGGKSPAIVFSDADFELALGSCSHGFLFNNGQICAAASRCYVQEEIAPRFIESMKAEFEKAASALGADPLEKTTTLGPLADKAQFDRVLSFVAAGGKSAKLLTGGKRKGGNGCFFEPTIFLEPADDNTAYREEIFGPVLVIKTFKTEEEVIEHANNTNFGLAACIYTSNLDRALRVSSAIESGAISINGPMIPSYQTPFGGFKQSGIGKELGKFGLLEYTKVKTVHINIRPQC</sequence>
<keyword evidence="9" id="KW-1185">Reference proteome</keyword>
<evidence type="ECO:0000313" key="9">
    <source>
        <dbReference type="Proteomes" id="UP000824998"/>
    </source>
</evidence>
<dbReference type="Gene3D" id="3.40.309.10">
    <property type="entry name" value="Aldehyde Dehydrogenase, Chain A, domain 2"/>
    <property type="match status" value="1"/>
</dbReference>
<dbReference type="FunFam" id="3.40.605.10:FF:000026">
    <property type="entry name" value="Aldehyde dehydrogenase, putative"/>
    <property type="match status" value="1"/>
</dbReference>
<reference evidence="8" key="1">
    <citation type="journal article" date="2021" name="IMA Fungus">
        <title>Genomic characterization of three marine fungi, including Emericellopsis atlantica sp. nov. with signatures of a generalist lifestyle and marine biomass degradation.</title>
        <authorList>
            <person name="Hagestad O.C."/>
            <person name="Hou L."/>
            <person name="Andersen J.H."/>
            <person name="Hansen E.H."/>
            <person name="Altermark B."/>
            <person name="Li C."/>
            <person name="Kuhnert E."/>
            <person name="Cox R.J."/>
            <person name="Crous P.W."/>
            <person name="Spatafora J.W."/>
            <person name="Lail K."/>
            <person name="Amirebrahimi M."/>
            <person name="Lipzen A."/>
            <person name="Pangilinan J."/>
            <person name="Andreopoulos W."/>
            <person name="Hayes R.D."/>
            <person name="Ng V."/>
            <person name="Grigoriev I.V."/>
            <person name="Jackson S.A."/>
            <person name="Sutton T.D.S."/>
            <person name="Dobson A.D.W."/>
            <person name="Rama T."/>
        </authorList>
    </citation>
    <scope>NUCLEOTIDE SEQUENCE</scope>
    <source>
        <strain evidence="8">TRa018bII</strain>
    </source>
</reference>
<comment type="catalytic activity">
    <reaction evidence="4">
        <text>an aldehyde + NAD(+) + H2O = a carboxylate + NADH + 2 H(+)</text>
        <dbReference type="Rhea" id="RHEA:16185"/>
        <dbReference type="ChEBI" id="CHEBI:15377"/>
        <dbReference type="ChEBI" id="CHEBI:15378"/>
        <dbReference type="ChEBI" id="CHEBI:17478"/>
        <dbReference type="ChEBI" id="CHEBI:29067"/>
        <dbReference type="ChEBI" id="CHEBI:57540"/>
        <dbReference type="ChEBI" id="CHEBI:57945"/>
        <dbReference type="EC" id="1.2.1.3"/>
    </reaction>
</comment>
<feature type="active site" evidence="5">
    <location>
        <position position="299"/>
    </location>
</feature>
<dbReference type="InterPro" id="IPR016162">
    <property type="entry name" value="Ald_DH_N"/>
</dbReference>
<dbReference type="InterPro" id="IPR029510">
    <property type="entry name" value="Ald_DH_CS_GLU"/>
</dbReference>
<keyword evidence="2 6" id="KW-0560">Oxidoreductase</keyword>
<evidence type="ECO:0000313" key="8">
    <source>
        <dbReference type="EMBL" id="KAG9229956.1"/>
    </source>
</evidence>
<evidence type="ECO:0000256" key="4">
    <source>
        <dbReference type="ARBA" id="ARBA00049194"/>
    </source>
</evidence>
<comment type="caution">
    <text evidence="8">The sequence shown here is derived from an EMBL/GenBank/DDBJ whole genome shotgun (WGS) entry which is preliminary data.</text>
</comment>
<dbReference type="SUPFAM" id="SSF53720">
    <property type="entry name" value="ALDH-like"/>
    <property type="match status" value="1"/>
</dbReference>
<dbReference type="Gene3D" id="3.40.605.10">
    <property type="entry name" value="Aldehyde Dehydrogenase, Chain A, domain 1"/>
    <property type="match status" value="1"/>
</dbReference>
<dbReference type="GO" id="GO:0046394">
    <property type="term" value="P:carboxylic acid biosynthetic process"/>
    <property type="evidence" value="ECO:0007669"/>
    <property type="project" value="UniProtKB-ARBA"/>
</dbReference>
<evidence type="ECO:0000256" key="2">
    <source>
        <dbReference type="ARBA" id="ARBA00023002"/>
    </source>
</evidence>
<dbReference type="GO" id="GO:0004029">
    <property type="term" value="F:aldehyde dehydrogenase (NAD+) activity"/>
    <property type="evidence" value="ECO:0007669"/>
    <property type="project" value="UniProtKB-EC"/>
</dbReference>
<dbReference type="EC" id="1.2.1.3" evidence="3"/>
<feature type="domain" description="Aldehyde dehydrogenase" evidence="7">
    <location>
        <begin position="60"/>
        <end position="524"/>
    </location>
</feature>
<evidence type="ECO:0000256" key="1">
    <source>
        <dbReference type="ARBA" id="ARBA00009986"/>
    </source>
</evidence>
<dbReference type="OrthoDB" id="310895at2759"/>
<evidence type="ECO:0000256" key="3">
    <source>
        <dbReference type="ARBA" id="ARBA00024226"/>
    </source>
</evidence>
<dbReference type="InterPro" id="IPR016160">
    <property type="entry name" value="Ald_DH_CS_CYS"/>
</dbReference>
<gene>
    <name evidence="8" type="ORF">BJ875DRAFT_473550</name>
</gene>
<dbReference type="PROSITE" id="PS00070">
    <property type="entry name" value="ALDEHYDE_DEHYDR_CYS"/>
    <property type="match status" value="1"/>
</dbReference>
<dbReference type="EMBL" id="MU251715">
    <property type="protein sequence ID" value="KAG9229956.1"/>
    <property type="molecule type" value="Genomic_DNA"/>
</dbReference>
<dbReference type="Proteomes" id="UP000824998">
    <property type="component" value="Unassembled WGS sequence"/>
</dbReference>
<evidence type="ECO:0000259" key="7">
    <source>
        <dbReference type="Pfam" id="PF00171"/>
    </source>
</evidence>
<dbReference type="PANTHER" id="PTHR11699">
    <property type="entry name" value="ALDEHYDE DEHYDROGENASE-RELATED"/>
    <property type="match status" value="1"/>
</dbReference>
<dbReference type="PROSITE" id="PS00687">
    <property type="entry name" value="ALDEHYDE_DEHYDR_GLU"/>
    <property type="match status" value="1"/>
</dbReference>
<dbReference type="InterPro" id="IPR016163">
    <property type="entry name" value="Ald_DH_C"/>
</dbReference>
<evidence type="ECO:0000256" key="5">
    <source>
        <dbReference type="PROSITE-ProRule" id="PRU10007"/>
    </source>
</evidence>
<proteinExistence type="inferred from homology"/>
<dbReference type="InterPro" id="IPR016161">
    <property type="entry name" value="Ald_DH/histidinol_DH"/>
</dbReference>
<protein>
    <recommendedName>
        <fullName evidence="3">aldehyde dehydrogenase (NAD(+))</fullName>
        <ecNumber evidence="3">1.2.1.3</ecNumber>
    </recommendedName>
</protein>
<accession>A0A9P7YA98</accession>
<comment type="similarity">
    <text evidence="1 6">Belongs to the aldehyde dehydrogenase family.</text>
</comment>
<dbReference type="AlphaFoldDB" id="A0A9P7YA98"/>